<dbReference type="InterPro" id="IPR018391">
    <property type="entry name" value="PQQ_b-propeller_rpt"/>
</dbReference>
<gene>
    <name evidence="2" type="ORF">CWM47_20995</name>
</gene>
<evidence type="ECO:0000313" key="3">
    <source>
        <dbReference type="Proteomes" id="UP000232883"/>
    </source>
</evidence>
<evidence type="ECO:0000313" key="2">
    <source>
        <dbReference type="EMBL" id="AUD04088.1"/>
    </source>
</evidence>
<protein>
    <recommendedName>
        <fullName evidence="1">Pyrrolo-quinoline quinone repeat domain-containing protein</fullName>
    </recommendedName>
</protein>
<feature type="domain" description="Pyrrolo-quinoline quinone repeat" evidence="1">
    <location>
        <begin position="229"/>
        <end position="342"/>
    </location>
</feature>
<dbReference type="SMART" id="SM00564">
    <property type="entry name" value="PQQ"/>
    <property type="match status" value="8"/>
</dbReference>
<organism evidence="2 3">
    <name type="scientific">Spirosoma pollinicola</name>
    <dbReference type="NCBI Taxonomy" id="2057025"/>
    <lineage>
        <taxon>Bacteria</taxon>
        <taxon>Pseudomonadati</taxon>
        <taxon>Bacteroidota</taxon>
        <taxon>Cytophagia</taxon>
        <taxon>Cytophagales</taxon>
        <taxon>Cytophagaceae</taxon>
        <taxon>Spirosoma</taxon>
    </lineage>
</organism>
<dbReference type="Proteomes" id="UP000232883">
    <property type="component" value="Chromosome"/>
</dbReference>
<dbReference type="RefSeq" id="WP_100990154.1">
    <property type="nucleotide sequence ID" value="NZ_CP025096.1"/>
</dbReference>
<dbReference type="InterPro" id="IPR011047">
    <property type="entry name" value="Quinoprotein_ADH-like_sf"/>
</dbReference>
<feature type="domain" description="Pyrrolo-quinoline quinone repeat" evidence="1">
    <location>
        <begin position="36"/>
        <end position="95"/>
    </location>
</feature>
<dbReference type="AlphaFoldDB" id="A0A2K8Z2J6"/>
<dbReference type="PANTHER" id="PTHR34512:SF30">
    <property type="entry name" value="OUTER MEMBRANE PROTEIN ASSEMBLY FACTOR BAMB"/>
    <property type="match status" value="1"/>
</dbReference>
<dbReference type="KEGG" id="spir:CWM47_20995"/>
<proteinExistence type="predicted"/>
<name>A0A2K8Z2J6_9BACT</name>
<dbReference type="SUPFAM" id="SSF50998">
    <property type="entry name" value="Quinoprotein alcohol dehydrogenase-like"/>
    <property type="match status" value="2"/>
</dbReference>
<keyword evidence="3" id="KW-1185">Reference proteome</keyword>
<dbReference type="EMBL" id="CP025096">
    <property type="protein sequence ID" value="AUD04088.1"/>
    <property type="molecule type" value="Genomic_DNA"/>
</dbReference>
<dbReference type="Gene3D" id="2.40.10.480">
    <property type="match status" value="1"/>
</dbReference>
<evidence type="ECO:0000259" key="1">
    <source>
        <dbReference type="Pfam" id="PF13360"/>
    </source>
</evidence>
<dbReference type="Gene3D" id="2.130.10.10">
    <property type="entry name" value="YVTN repeat-like/Quinoprotein amine dehydrogenase"/>
    <property type="match status" value="2"/>
</dbReference>
<dbReference type="InterPro" id="IPR002372">
    <property type="entry name" value="PQQ_rpt_dom"/>
</dbReference>
<dbReference type="PANTHER" id="PTHR34512">
    <property type="entry name" value="CELL SURFACE PROTEIN"/>
    <property type="match status" value="1"/>
</dbReference>
<dbReference type="Pfam" id="PF13360">
    <property type="entry name" value="PQQ_2"/>
    <property type="match status" value="3"/>
</dbReference>
<dbReference type="InterPro" id="IPR015943">
    <property type="entry name" value="WD40/YVTN_repeat-like_dom_sf"/>
</dbReference>
<reference evidence="2 3" key="1">
    <citation type="submission" date="2017-11" db="EMBL/GenBank/DDBJ databases">
        <title>Taxonomic description and genome sequences of Spirosoma HA7 sp. nov., isolated from pollen microhabitat of Corylus avellana.</title>
        <authorList>
            <person name="Ambika Manirajan B."/>
            <person name="Suarez C."/>
            <person name="Ratering S."/>
            <person name="Geissler-Plaum R."/>
            <person name="Cardinale M."/>
            <person name="Sylvia S."/>
        </authorList>
    </citation>
    <scope>NUCLEOTIDE SEQUENCE [LARGE SCALE GENOMIC DNA]</scope>
    <source>
        <strain evidence="2 3">HA7</strain>
    </source>
</reference>
<dbReference type="PROSITE" id="PS51257">
    <property type="entry name" value="PROKAR_LIPOPROTEIN"/>
    <property type="match status" value="1"/>
</dbReference>
<sequence length="374" mass="40161">MLIYCPRHFLEKSLLLYCLFSLFLFGCKQPDVSNQDATIYINNPRVIAALDTKTGAIRWQKDSQGPAYASMITSSKQLYVPKSNTVQILDLKTGNDQSEISLSAYSEFQGLALANDILYVGDSNSASFYAFDTATGKTKWSFSNKYGGVFSVAAISSGSVFFGNSEGQFYALDALTGNVKWTFRALREINSSPVVVNGVVYFGCGDGKLYALDAVNGTIKWSFAAGGGIDSSPKVANGIIYVGSQDNNVYAIDAATGLKRWTFETGDDVSSSPVVAEGILYVGSNDQNLYAIDATSGQQKWVYKASKAFFLSSPVVLDEMVYIGGSDGMFYALDVASGTVKWTFKGGVFFGATAVICRGGSIVGHYPSNCGSKQ</sequence>
<feature type="domain" description="Pyrrolo-quinoline quinone repeat" evidence="1">
    <location>
        <begin position="129"/>
        <end position="225"/>
    </location>
</feature>
<accession>A0A2K8Z2J6</accession>